<proteinExistence type="predicted"/>
<sequence>MNLILFHFLNGLAGHTIIIDKIMIFLAVYSPVVYVLLMIVQWFLCGDKGKKASVEAFFAAVIAMALNLTISKIYFEPRPFVHHKVNLLVNHPADASFPSDHAAFGSALAFAEIMYDKVIGSIMMILTIILLFARVYVGVHYPIDMIGGFFIGYISSKIVKYGSFIFNPIETSVLNMWHKVFSN</sequence>
<organism evidence="3 4">
    <name type="scientific">Aceticella autotrophica</name>
    <dbReference type="NCBI Taxonomy" id="2755338"/>
    <lineage>
        <taxon>Bacteria</taxon>
        <taxon>Bacillati</taxon>
        <taxon>Bacillota</taxon>
        <taxon>Clostridia</taxon>
        <taxon>Thermoanaerobacterales</taxon>
        <taxon>Thermoanaerobacteraceae</taxon>
        <taxon>Aceticella</taxon>
    </lineage>
</organism>
<feature type="transmembrane region" description="Helical" evidence="1">
    <location>
        <begin position="23"/>
        <end position="44"/>
    </location>
</feature>
<dbReference type="InterPro" id="IPR036938">
    <property type="entry name" value="PAP2/HPO_sf"/>
</dbReference>
<dbReference type="GO" id="GO:0050380">
    <property type="term" value="F:undecaprenyl-diphosphatase activity"/>
    <property type="evidence" value="ECO:0007669"/>
    <property type="project" value="InterPro"/>
</dbReference>
<protein>
    <submittedName>
        <fullName evidence="3">Undecaprenyl-diphosphatase</fullName>
    </submittedName>
</protein>
<dbReference type="PANTHER" id="PTHR14969:SF58">
    <property type="entry name" value="UNDECAPRENYL-DIPHOSPHATASE BCRC"/>
    <property type="match status" value="1"/>
</dbReference>
<dbReference type="SUPFAM" id="SSF48317">
    <property type="entry name" value="Acid phosphatase/Vanadium-dependent haloperoxidase"/>
    <property type="match status" value="1"/>
</dbReference>
<feature type="domain" description="Phosphatidic acid phosphatase type 2/haloperoxidase" evidence="2">
    <location>
        <begin position="53"/>
        <end position="160"/>
    </location>
</feature>
<accession>A0A975GBG1</accession>
<dbReference type="Gene3D" id="1.20.144.10">
    <property type="entry name" value="Phosphatidic acid phosphatase type 2/haloperoxidase"/>
    <property type="match status" value="1"/>
</dbReference>
<dbReference type="InterPro" id="IPR033879">
    <property type="entry name" value="UPP_Pase"/>
</dbReference>
<evidence type="ECO:0000313" key="3">
    <source>
        <dbReference type="EMBL" id="QSZ28136.1"/>
    </source>
</evidence>
<feature type="transmembrane region" description="Helical" evidence="1">
    <location>
        <begin position="118"/>
        <end position="137"/>
    </location>
</feature>
<evidence type="ECO:0000313" key="4">
    <source>
        <dbReference type="Proteomes" id="UP000671913"/>
    </source>
</evidence>
<keyword evidence="1" id="KW-0812">Transmembrane</keyword>
<dbReference type="RefSeq" id="WP_284680873.1">
    <property type="nucleotide sequence ID" value="NZ_CP060096.1"/>
</dbReference>
<dbReference type="EMBL" id="CP060096">
    <property type="protein sequence ID" value="QSZ28136.1"/>
    <property type="molecule type" value="Genomic_DNA"/>
</dbReference>
<feature type="transmembrane region" description="Helical" evidence="1">
    <location>
        <begin position="56"/>
        <end position="75"/>
    </location>
</feature>
<reference evidence="3" key="1">
    <citation type="submission" date="2020-08" db="EMBL/GenBank/DDBJ databases">
        <title>Genomic insights into the carbon and energy metabolism of the first obligate autotrophic acetogenic bacterium Aceticella autotrophica gen. nov., sp. nov.</title>
        <authorList>
            <person name="Toshchakov S.V."/>
            <person name="Elcheninov A.G."/>
            <person name="Kublanov I.V."/>
            <person name="Frolov E.N."/>
            <person name="Lebedinsky A.V."/>
        </authorList>
    </citation>
    <scope>NUCLEOTIDE SEQUENCE</scope>
    <source>
        <strain evidence="3">3443-3Ac</strain>
    </source>
</reference>
<keyword evidence="4" id="KW-1185">Reference proteome</keyword>
<dbReference type="SMART" id="SM00014">
    <property type="entry name" value="acidPPc"/>
    <property type="match status" value="1"/>
</dbReference>
<dbReference type="GO" id="GO:0005886">
    <property type="term" value="C:plasma membrane"/>
    <property type="evidence" value="ECO:0007669"/>
    <property type="project" value="InterPro"/>
</dbReference>
<dbReference type="Proteomes" id="UP000671913">
    <property type="component" value="Chromosome"/>
</dbReference>
<evidence type="ECO:0000256" key="1">
    <source>
        <dbReference type="SAM" id="Phobius"/>
    </source>
</evidence>
<dbReference type="Pfam" id="PF01569">
    <property type="entry name" value="PAP2"/>
    <property type="match status" value="1"/>
</dbReference>
<name>A0A975GBG1_9THEO</name>
<keyword evidence="1" id="KW-0472">Membrane</keyword>
<dbReference type="AlphaFoldDB" id="A0A975GBG1"/>
<dbReference type="PANTHER" id="PTHR14969">
    <property type="entry name" value="SPHINGOSINE-1-PHOSPHATE PHOSPHOHYDROLASE"/>
    <property type="match status" value="1"/>
</dbReference>
<dbReference type="CDD" id="cd03385">
    <property type="entry name" value="PAP2_BcrC_like"/>
    <property type="match status" value="1"/>
</dbReference>
<keyword evidence="1" id="KW-1133">Transmembrane helix</keyword>
<dbReference type="KEGG" id="aaut:ACETAC_04610"/>
<gene>
    <name evidence="3" type="ORF">ACETAC_04610</name>
</gene>
<dbReference type="InterPro" id="IPR000326">
    <property type="entry name" value="PAP2/HPO"/>
</dbReference>
<evidence type="ECO:0000259" key="2">
    <source>
        <dbReference type="SMART" id="SM00014"/>
    </source>
</evidence>